<evidence type="ECO:0000256" key="8">
    <source>
        <dbReference type="SAM" id="Phobius"/>
    </source>
</evidence>
<gene>
    <name evidence="9" type="ORF">MBSD_0760</name>
    <name evidence="10" type="ORF">MBSD_n2624</name>
</gene>
<evidence type="ECO:0000313" key="10">
    <source>
        <dbReference type="EMBL" id="GAP67303.1"/>
    </source>
</evidence>
<dbReference type="EMBL" id="DF952378">
    <property type="protein sequence ID" value="GAN44236.1"/>
    <property type="molecule type" value="Genomic_DNA"/>
</dbReference>
<dbReference type="PANTHER" id="PTHR30558">
    <property type="entry name" value="EXBD MEMBRANE COMPONENT OF PMF-DRIVEN MACROMOLECULE IMPORT SYSTEM"/>
    <property type="match status" value="1"/>
</dbReference>
<reference evidence="10" key="2">
    <citation type="submission" date="2015-08" db="EMBL/GenBank/DDBJ databases">
        <title>Complete DNA Sequence of Pseudomonas syringae pv. actinidiae, the Causal Agent of Kiwifruit Canker Disease.</title>
        <authorList>
            <person name="Rikkerink E.H.A."/>
            <person name="Fineran P.C."/>
        </authorList>
    </citation>
    <scope>NUCLEOTIDE SEQUENCE</scope>
    <source>
        <strain evidence="10">SkMP5</strain>
    </source>
</reference>
<evidence type="ECO:0000256" key="5">
    <source>
        <dbReference type="ARBA" id="ARBA00022989"/>
    </source>
</evidence>
<protein>
    <submittedName>
        <fullName evidence="10">Biopolymer transport protein</fullName>
    </submittedName>
    <submittedName>
        <fullName evidence="9">Biopolymer transporter</fullName>
    </submittedName>
</protein>
<accession>A0A0K8QQW4</accession>
<evidence type="ECO:0000256" key="4">
    <source>
        <dbReference type="ARBA" id="ARBA00022692"/>
    </source>
</evidence>
<keyword evidence="3" id="KW-1003">Cell membrane</keyword>
<evidence type="ECO:0000256" key="7">
    <source>
        <dbReference type="RuleBase" id="RU003879"/>
    </source>
</evidence>
<reference evidence="9" key="1">
    <citation type="submission" date="2015-03" db="EMBL/GenBank/DDBJ databases">
        <title>Draft genome sequence of Mizugakiibacter sediminis skMP5.</title>
        <authorList>
            <person name="Watanabe T."/>
            <person name="Kojima H."/>
            <person name="Fukui M."/>
        </authorList>
    </citation>
    <scope>NUCLEOTIDE SEQUENCE</scope>
    <source>
        <strain evidence="9">SkMP5</strain>
    </source>
</reference>
<name>A0A0K8QQW4_9GAMM</name>
<proteinExistence type="inferred from homology"/>
<dbReference type="PANTHER" id="PTHR30558:SF3">
    <property type="entry name" value="BIOPOLYMER TRANSPORT PROTEIN EXBD-RELATED"/>
    <property type="match status" value="1"/>
</dbReference>
<keyword evidence="7" id="KW-0653">Protein transport</keyword>
<dbReference type="AlphaFoldDB" id="A0A0K8QQW4"/>
<comment type="subcellular location">
    <subcellularLocation>
        <location evidence="1">Cell membrane</location>
        <topology evidence="1">Single-pass membrane protein</topology>
    </subcellularLocation>
    <subcellularLocation>
        <location evidence="7">Cell membrane</location>
        <topology evidence="7">Single-pass type II membrane protein</topology>
    </subcellularLocation>
</comment>
<dbReference type="OrthoDB" id="9793581at2"/>
<evidence type="ECO:0000256" key="2">
    <source>
        <dbReference type="ARBA" id="ARBA00005811"/>
    </source>
</evidence>
<evidence type="ECO:0000313" key="9">
    <source>
        <dbReference type="EMBL" id="GAN44236.1"/>
    </source>
</evidence>
<keyword evidence="4 7" id="KW-0812">Transmembrane</keyword>
<dbReference type="Pfam" id="PF02472">
    <property type="entry name" value="ExbD"/>
    <property type="match status" value="1"/>
</dbReference>
<dbReference type="GO" id="GO:0005886">
    <property type="term" value="C:plasma membrane"/>
    <property type="evidence" value="ECO:0007669"/>
    <property type="project" value="UniProtKB-SubCell"/>
</dbReference>
<feature type="transmembrane region" description="Helical" evidence="8">
    <location>
        <begin position="12"/>
        <end position="32"/>
    </location>
</feature>
<keyword evidence="7" id="KW-0813">Transport</keyword>
<evidence type="ECO:0000256" key="6">
    <source>
        <dbReference type="ARBA" id="ARBA00023136"/>
    </source>
</evidence>
<dbReference type="HOGENOM" id="CLU_085305_3_3_6"/>
<evidence type="ECO:0000313" key="11">
    <source>
        <dbReference type="Proteomes" id="UP000253740"/>
    </source>
</evidence>
<dbReference type="GO" id="GO:0015031">
    <property type="term" value="P:protein transport"/>
    <property type="evidence" value="ECO:0007669"/>
    <property type="project" value="UniProtKB-KW"/>
</dbReference>
<comment type="similarity">
    <text evidence="2 7">Belongs to the ExbD/TolR family.</text>
</comment>
<dbReference type="GO" id="GO:0022857">
    <property type="term" value="F:transmembrane transporter activity"/>
    <property type="evidence" value="ECO:0007669"/>
    <property type="project" value="InterPro"/>
</dbReference>
<evidence type="ECO:0000256" key="1">
    <source>
        <dbReference type="ARBA" id="ARBA00004162"/>
    </source>
</evidence>
<evidence type="ECO:0000256" key="3">
    <source>
        <dbReference type="ARBA" id="ARBA00022475"/>
    </source>
</evidence>
<sequence length="143" mass="15718">MRIGQARREDDFEINVISLIDVLLTLLMFFVMTTTFVQHARMKVTLPEASAQPAQDQRDALILMVDREGHYSVGSDEVLGTDVDSLKQAIARVAGDDHDRPVLLRADAMTPHQSVVTAMDALAQLGFTRLSIATTPSAEPRGK</sequence>
<dbReference type="RefSeq" id="WP_062537853.1">
    <property type="nucleotide sequence ID" value="NZ_DF970255.1"/>
</dbReference>
<keyword evidence="6 8" id="KW-0472">Membrane</keyword>
<dbReference type="Gene3D" id="3.30.420.270">
    <property type="match status" value="1"/>
</dbReference>
<organism evidence="10">
    <name type="scientific">Mizugakiibacter sediminis</name>
    <dbReference type="NCBI Taxonomy" id="1475481"/>
    <lineage>
        <taxon>Bacteria</taxon>
        <taxon>Pseudomonadati</taxon>
        <taxon>Pseudomonadota</taxon>
        <taxon>Gammaproteobacteria</taxon>
        <taxon>Lysobacterales</taxon>
        <taxon>Rhodanobacteraceae</taxon>
        <taxon>Mizugakiibacter</taxon>
    </lineage>
</organism>
<dbReference type="Proteomes" id="UP000253740">
    <property type="component" value="Unassembled WGS sequence"/>
</dbReference>
<dbReference type="InterPro" id="IPR003400">
    <property type="entry name" value="ExbD"/>
</dbReference>
<keyword evidence="5 8" id="KW-1133">Transmembrane helix</keyword>
<keyword evidence="11" id="KW-1185">Reference proteome</keyword>
<dbReference type="STRING" id="1475481.GCA_000953855_02675"/>
<dbReference type="EMBL" id="DF970255">
    <property type="protein sequence ID" value="GAP67303.1"/>
    <property type="molecule type" value="Genomic_DNA"/>
</dbReference>